<feature type="transmembrane region" description="Helical" evidence="5">
    <location>
        <begin position="307"/>
        <end position="330"/>
    </location>
</feature>
<reference evidence="8 9" key="1">
    <citation type="submission" date="2024-02" db="EMBL/GenBank/DDBJ databases">
        <authorList>
            <person name="Daric V."/>
            <person name="Darras S."/>
        </authorList>
    </citation>
    <scope>NUCLEOTIDE SEQUENCE [LARGE SCALE GENOMIC DNA]</scope>
</reference>
<feature type="compositionally biased region" description="Polar residues" evidence="4">
    <location>
        <begin position="373"/>
        <end position="392"/>
    </location>
</feature>
<organism evidence="8 9">
    <name type="scientific">Clavelina lepadiformis</name>
    <name type="common">Light-bulb sea squirt</name>
    <name type="synonym">Ascidia lepadiformis</name>
    <dbReference type="NCBI Taxonomy" id="159417"/>
    <lineage>
        <taxon>Eukaryota</taxon>
        <taxon>Metazoa</taxon>
        <taxon>Chordata</taxon>
        <taxon>Tunicata</taxon>
        <taxon>Ascidiacea</taxon>
        <taxon>Aplousobranchia</taxon>
        <taxon>Clavelinidae</taxon>
        <taxon>Clavelina</taxon>
    </lineage>
</organism>
<evidence type="ECO:0000256" key="2">
    <source>
        <dbReference type="ARBA" id="ARBA00023157"/>
    </source>
</evidence>
<evidence type="ECO:0000256" key="6">
    <source>
        <dbReference type="SAM" id="SignalP"/>
    </source>
</evidence>
<dbReference type="SUPFAM" id="SSF49854">
    <property type="entry name" value="Spermadhesin, CUB domain"/>
    <property type="match status" value="1"/>
</dbReference>
<name>A0ABP0GWT2_CLALP</name>
<feature type="chain" id="PRO_5045391379" description="CUB domain-containing protein" evidence="6">
    <location>
        <begin position="20"/>
        <end position="591"/>
    </location>
</feature>
<feature type="region of interest" description="Disordered" evidence="4">
    <location>
        <begin position="479"/>
        <end position="591"/>
    </location>
</feature>
<comment type="caution">
    <text evidence="3">Lacks conserved residue(s) required for the propagation of feature annotation.</text>
</comment>
<feature type="compositionally biased region" description="Low complexity" evidence="4">
    <location>
        <begin position="396"/>
        <end position="406"/>
    </location>
</feature>
<feature type="signal peptide" evidence="6">
    <location>
        <begin position="1"/>
        <end position="19"/>
    </location>
</feature>
<evidence type="ECO:0000313" key="9">
    <source>
        <dbReference type="Proteomes" id="UP001642483"/>
    </source>
</evidence>
<evidence type="ECO:0000313" key="8">
    <source>
        <dbReference type="EMBL" id="CAK8695568.1"/>
    </source>
</evidence>
<feature type="compositionally biased region" description="Polar residues" evidence="4">
    <location>
        <begin position="518"/>
        <end position="532"/>
    </location>
</feature>
<keyword evidence="5" id="KW-0472">Membrane</keyword>
<dbReference type="EMBL" id="CAWYQH010000152">
    <property type="protein sequence ID" value="CAK8695568.1"/>
    <property type="molecule type" value="Genomic_DNA"/>
</dbReference>
<feature type="compositionally biased region" description="Basic residues" evidence="4">
    <location>
        <begin position="579"/>
        <end position="591"/>
    </location>
</feature>
<keyword evidence="1" id="KW-0677">Repeat</keyword>
<evidence type="ECO:0000259" key="7">
    <source>
        <dbReference type="PROSITE" id="PS01180"/>
    </source>
</evidence>
<feature type="compositionally biased region" description="Basic and acidic residues" evidence="4">
    <location>
        <begin position="533"/>
        <end position="543"/>
    </location>
</feature>
<proteinExistence type="predicted"/>
<keyword evidence="5" id="KW-1133">Transmembrane helix</keyword>
<dbReference type="SMART" id="SM00042">
    <property type="entry name" value="CUB"/>
    <property type="match status" value="1"/>
</dbReference>
<evidence type="ECO:0000256" key="1">
    <source>
        <dbReference type="ARBA" id="ARBA00022737"/>
    </source>
</evidence>
<dbReference type="Pfam" id="PF00431">
    <property type="entry name" value="CUB"/>
    <property type="match status" value="1"/>
</dbReference>
<feature type="compositionally biased region" description="Polar residues" evidence="4">
    <location>
        <begin position="549"/>
        <end position="563"/>
    </location>
</feature>
<accession>A0ABP0GWT2</accession>
<evidence type="ECO:0000256" key="4">
    <source>
        <dbReference type="SAM" id="MobiDB-lite"/>
    </source>
</evidence>
<comment type="caution">
    <text evidence="8">The sequence shown here is derived from an EMBL/GenBank/DDBJ whole genome shotgun (WGS) entry which is preliminary data.</text>
</comment>
<keyword evidence="9" id="KW-1185">Reference proteome</keyword>
<keyword evidence="2" id="KW-1015">Disulfide bond</keyword>
<evidence type="ECO:0000256" key="5">
    <source>
        <dbReference type="SAM" id="Phobius"/>
    </source>
</evidence>
<keyword evidence="5" id="KW-0812">Transmembrane</keyword>
<evidence type="ECO:0000256" key="3">
    <source>
        <dbReference type="PROSITE-ProRule" id="PRU00059"/>
    </source>
</evidence>
<feature type="compositionally biased region" description="Low complexity" evidence="4">
    <location>
        <begin position="256"/>
        <end position="267"/>
    </location>
</feature>
<feature type="region of interest" description="Disordered" evidence="4">
    <location>
        <begin position="210"/>
        <end position="299"/>
    </location>
</feature>
<feature type="domain" description="CUB" evidence="7">
    <location>
        <begin position="49"/>
        <end position="168"/>
    </location>
</feature>
<dbReference type="CDD" id="cd00041">
    <property type="entry name" value="CUB"/>
    <property type="match status" value="1"/>
</dbReference>
<dbReference type="Gene3D" id="2.60.120.290">
    <property type="entry name" value="Spermadhesin, CUB domain"/>
    <property type="match status" value="1"/>
</dbReference>
<sequence>MQRIGYLSVLSLTFLVLEAGSSFTKLGNSYMKNPDTCCSTDPANPAKNCKLTSLVATQYEQLAYSPGFPNRFPIQRECIWTVQCRERHQIRVEFRDFYLIGPDRTGSCVDQFVIVKSPLTGFQMGKFCGNSGLPTIVSASNILVISLRAEIPQSSENYRGFVFAFREAHETPNPELRPANWNNDGTFSLDYKGIANLLFKLTPTDATYPDATPKTTTLEITSRPPNIRTSTNPPGGISKALKPVTPLRKPTRPTRRPVTPFRRPITPYKRPVIPSRRPPRLDEREKSYYPGPNKDKNKKQPGLQVEIIAAIAVGGALLFAIIIIAACKLGQICRRRNKSKEISSPTGYGNNIPMSAVEPVYSADNQAFKEFPQSGQETDQAANGQYPNNGIATENPYQLYPQQPPQYMQGQPYYPPPYNPAYPGSVEMVGNPSQTAYFPNGGVFSHDSNVPGNNVPQQACHYDATTGVIINPMYIHPNTGTVVNPPNGTTTTVTQNEFGGYPVPTNGVQPYPIPPNVNPQNTQKQPMQAYSSDSKKSRGDTHQRKSGTHRSQGSSHSHSTDASNGRRKPRHASRERGSSHKGKKSNRRRKR</sequence>
<dbReference type="PROSITE" id="PS01180">
    <property type="entry name" value="CUB"/>
    <property type="match status" value="1"/>
</dbReference>
<gene>
    <name evidence="8" type="ORF">CVLEPA_LOCUS28829</name>
</gene>
<dbReference type="PANTHER" id="PTHR24251">
    <property type="entry name" value="OVOCHYMASE-RELATED"/>
    <property type="match status" value="1"/>
</dbReference>
<protein>
    <recommendedName>
        <fullName evidence="7">CUB domain-containing protein</fullName>
    </recommendedName>
</protein>
<dbReference type="Proteomes" id="UP001642483">
    <property type="component" value="Unassembled WGS sequence"/>
</dbReference>
<keyword evidence="6" id="KW-0732">Signal</keyword>
<dbReference type="InterPro" id="IPR035914">
    <property type="entry name" value="Sperma_CUB_dom_sf"/>
</dbReference>
<feature type="compositionally biased region" description="Low complexity" evidence="4">
    <location>
        <begin position="479"/>
        <end position="494"/>
    </location>
</feature>
<feature type="compositionally biased region" description="Polar residues" evidence="4">
    <location>
        <begin position="218"/>
        <end position="233"/>
    </location>
</feature>
<dbReference type="InterPro" id="IPR000859">
    <property type="entry name" value="CUB_dom"/>
</dbReference>
<feature type="region of interest" description="Disordered" evidence="4">
    <location>
        <begin position="372"/>
        <end position="406"/>
    </location>
</feature>